<accession>A0A6P4YP57</accession>
<protein>
    <submittedName>
        <fullName evidence="3">Uncharacterized protein LOC109466993</fullName>
    </submittedName>
</protein>
<proteinExistence type="predicted"/>
<dbReference type="AlphaFoldDB" id="A0A6P4YP57"/>
<evidence type="ECO:0000313" key="2">
    <source>
        <dbReference type="Proteomes" id="UP000515135"/>
    </source>
</evidence>
<feature type="compositionally biased region" description="Pro residues" evidence="1">
    <location>
        <begin position="153"/>
        <end position="167"/>
    </location>
</feature>
<dbReference type="RefSeq" id="XP_019620477.1">
    <property type="nucleotide sequence ID" value="XM_019764918.1"/>
</dbReference>
<dbReference type="Proteomes" id="UP000515135">
    <property type="component" value="Unplaced"/>
</dbReference>
<feature type="compositionally biased region" description="Basic residues" evidence="1">
    <location>
        <begin position="132"/>
        <end position="141"/>
    </location>
</feature>
<organism evidence="2 3">
    <name type="scientific">Branchiostoma belcheri</name>
    <name type="common">Amphioxus</name>
    <dbReference type="NCBI Taxonomy" id="7741"/>
    <lineage>
        <taxon>Eukaryota</taxon>
        <taxon>Metazoa</taxon>
        <taxon>Chordata</taxon>
        <taxon>Cephalochordata</taxon>
        <taxon>Leptocardii</taxon>
        <taxon>Amphioxiformes</taxon>
        <taxon>Branchiostomatidae</taxon>
        <taxon>Branchiostoma</taxon>
    </lineage>
</organism>
<reference evidence="3" key="1">
    <citation type="submission" date="2025-08" db="UniProtKB">
        <authorList>
            <consortium name="RefSeq"/>
        </authorList>
    </citation>
    <scope>IDENTIFICATION</scope>
    <source>
        <tissue evidence="3">Gonad</tissue>
    </source>
</reference>
<feature type="compositionally biased region" description="Basic residues" evidence="1">
    <location>
        <begin position="1"/>
        <end position="10"/>
    </location>
</feature>
<name>A0A6P4YP57_BRABE</name>
<sequence length="422" mass="47177">MDQSRGRGKGRGGGQGRGRPRPWECENPQTQGASPNVPPMVGGGLGGEWPSLEDTQHSPQQKRFRNNQGFGHYSAQMSNYSGRGYHPYRDRNLSGPHGRADYMPTPGSSQSDDVEEYDPTQPGLMEHGSGGNRRKKDKRPRFSPLPLQSQFVTPPPSRSQHHPPPYSRTPGSSGGRGSSGGSAKAINKKTLDSAAANYVLKLAENKTAVTVDKVVDMLKQHFQVTRFGDLNIRKPTEIPTLDELHKCQSKVNAYIHAFIMTRSIATLHELKHHLADLFPPKKSFSELNLGPLTKQGLVYELFKFPQNIPDEDIPDISTIDILKDLRKYLTVHGWRQKVKLEDFMEFLRKEHEVKSPYELGVRISSVALGISVIKTAQRHEKEVTTNVRARLAAEMEQDIEQQLVKVKRKVLQASDPDSEGII</sequence>
<dbReference type="OrthoDB" id="1262810at2759"/>
<evidence type="ECO:0000256" key="1">
    <source>
        <dbReference type="SAM" id="MobiDB-lite"/>
    </source>
</evidence>
<dbReference type="KEGG" id="bbel:109466993"/>
<feature type="region of interest" description="Disordered" evidence="1">
    <location>
        <begin position="1"/>
        <end position="184"/>
    </location>
</feature>
<keyword evidence="2" id="KW-1185">Reference proteome</keyword>
<feature type="compositionally biased region" description="Polar residues" evidence="1">
    <location>
        <begin position="66"/>
        <end position="81"/>
    </location>
</feature>
<gene>
    <name evidence="3" type="primary">LOC109466993</name>
</gene>
<evidence type="ECO:0000313" key="3">
    <source>
        <dbReference type="RefSeq" id="XP_019620477.1"/>
    </source>
</evidence>
<dbReference type="GeneID" id="109466993"/>